<gene>
    <name evidence="1" type="ORF">SLS60_001123</name>
</gene>
<comment type="caution">
    <text evidence="1">The sequence shown here is derived from an EMBL/GenBank/DDBJ whole genome shotgun (WGS) entry which is preliminary data.</text>
</comment>
<reference evidence="1 2" key="1">
    <citation type="submission" date="2024-02" db="EMBL/GenBank/DDBJ databases">
        <title>De novo assembly and annotation of 12 fungi associated with fruit tree decline syndrome in Ontario, Canada.</title>
        <authorList>
            <person name="Sulman M."/>
            <person name="Ellouze W."/>
            <person name="Ilyukhin E."/>
        </authorList>
    </citation>
    <scope>NUCLEOTIDE SEQUENCE [LARGE SCALE GENOMIC DNA]</scope>
    <source>
        <strain evidence="1 2">M42-189</strain>
    </source>
</reference>
<proteinExistence type="predicted"/>
<evidence type="ECO:0000313" key="2">
    <source>
        <dbReference type="Proteomes" id="UP001521785"/>
    </source>
</evidence>
<evidence type="ECO:0000313" key="1">
    <source>
        <dbReference type="EMBL" id="KAL1612893.1"/>
    </source>
</evidence>
<dbReference type="Proteomes" id="UP001521785">
    <property type="component" value="Unassembled WGS sequence"/>
</dbReference>
<accession>A0ABR3S871</accession>
<sequence>MRIRFRTVCIVELRMLEFVFDDSATQTPVPQTVKELEDLVRAKNKPCTCDACNPRSRAKFKCIRWPHFTIALESRLTTNCFDNIVFAPPKLSSRRAWPVEGMPLVRTMIAYFDRPLTMLNDQQLAARATLIAWRNSRWEDILTTYPDPEGDALLPAHEMQHLWQTLNILFFGGPIPGISFRWKKLEKGVVGDATTSFSRHPVITMDPSPTAYEFGDYVILDFLSTLAHESIHAVLRYYPCLACRSGYRERRAGGYVRLFQTLARKLEEVIPRLLGGPVRLGRLESLLGELGGREWGARLKGRLPSSCDVENWGLVDVDTDVRNADVRRLVERMHAGREV</sequence>
<name>A0ABR3S871_9PLEO</name>
<organism evidence="1 2">
    <name type="scientific">Paraconiothyrium brasiliense</name>
    <dbReference type="NCBI Taxonomy" id="300254"/>
    <lineage>
        <taxon>Eukaryota</taxon>
        <taxon>Fungi</taxon>
        <taxon>Dikarya</taxon>
        <taxon>Ascomycota</taxon>
        <taxon>Pezizomycotina</taxon>
        <taxon>Dothideomycetes</taxon>
        <taxon>Pleosporomycetidae</taxon>
        <taxon>Pleosporales</taxon>
        <taxon>Massarineae</taxon>
        <taxon>Didymosphaeriaceae</taxon>
        <taxon>Paraconiothyrium</taxon>
    </lineage>
</organism>
<dbReference type="EMBL" id="JAKJXO020000001">
    <property type="protein sequence ID" value="KAL1612893.1"/>
    <property type="molecule type" value="Genomic_DNA"/>
</dbReference>
<protein>
    <recommendedName>
        <fullName evidence="3">SprT-like domain-containing protein</fullName>
    </recommendedName>
</protein>
<evidence type="ECO:0008006" key="3">
    <source>
        <dbReference type="Google" id="ProtNLM"/>
    </source>
</evidence>
<keyword evidence="2" id="KW-1185">Reference proteome</keyword>